<dbReference type="InterPro" id="IPR039262">
    <property type="entry name" value="DTWD2/TAPT"/>
</dbReference>
<evidence type="ECO:0000256" key="2">
    <source>
        <dbReference type="ARBA" id="ARBA00022679"/>
    </source>
</evidence>
<dbReference type="PANTHER" id="PTHR21392">
    <property type="entry name" value="TRNA-URIDINE AMINOCARBOXYPROPYLTRANSFERASE 2"/>
    <property type="match status" value="1"/>
</dbReference>
<dbReference type="Pfam" id="PF03942">
    <property type="entry name" value="DTW"/>
    <property type="match status" value="1"/>
</dbReference>
<evidence type="ECO:0000259" key="6">
    <source>
        <dbReference type="SMART" id="SM01144"/>
    </source>
</evidence>
<gene>
    <name evidence="7" type="ORF">H0484_06310</name>
</gene>
<dbReference type="EC" id="2.5.1.25" evidence="1"/>
<keyword evidence="2" id="KW-0808">Transferase</keyword>
<sequence length="209" mass="23433">MARRPQCSACMRPETHCVCPYIKIVAHRTQILVLQHPDEFKHPLNTARLAILGLAHAQCWVGEHFPDLAPRLQSASRPALLFPGPAARTPQQWRDQAPACLPDLLIVPDGTWRQAGRLVRENACLAELPRLVLEPGAVSRYRVRHAQRDDAVSTIEAITHTLAALEPETDFTPLLRPFEAMIENQIRAMGEPAYTRHLALSAKRSISKR</sequence>
<keyword evidence="4" id="KW-0819">tRNA processing</keyword>
<evidence type="ECO:0000313" key="7">
    <source>
        <dbReference type="EMBL" id="MCB5363365.1"/>
    </source>
</evidence>
<comment type="similarity">
    <text evidence="5">Belongs to the TDD superfamily. DTWD2 family.</text>
</comment>
<accession>A0ABS8CBG5</accession>
<organism evidence="7 8">
    <name type="scientific">Mesopusillimonas faecipullorum</name>
    <dbReference type="NCBI Taxonomy" id="2755040"/>
    <lineage>
        <taxon>Bacteria</taxon>
        <taxon>Pseudomonadati</taxon>
        <taxon>Pseudomonadota</taxon>
        <taxon>Betaproteobacteria</taxon>
        <taxon>Burkholderiales</taxon>
        <taxon>Alcaligenaceae</taxon>
        <taxon>Mesopusillimonas</taxon>
    </lineage>
</organism>
<reference evidence="7 8" key="1">
    <citation type="submission" date="2020-07" db="EMBL/GenBank/DDBJ databases">
        <title>Pusillimonas sp. nov., isolated from poultry manure in Taiwan.</title>
        <authorList>
            <person name="Lin S.-Y."/>
            <person name="Tang Y.-S."/>
            <person name="Young C.-C."/>
        </authorList>
    </citation>
    <scope>NUCLEOTIDE SEQUENCE [LARGE SCALE GENOMIC DNA]</scope>
    <source>
        <strain evidence="7 8">CC-YST705</strain>
    </source>
</reference>
<keyword evidence="3" id="KW-0949">S-adenosyl-L-methionine</keyword>
<dbReference type="RefSeq" id="WP_226953685.1">
    <property type="nucleotide sequence ID" value="NZ_JACDXW010000002.1"/>
</dbReference>
<keyword evidence="8" id="KW-1185">Reference proteome</keyword>
<dbReference type="PANTHER" id="PTHR21392:SF0">
    <property type="entry name" value="TRNA-URIDINE AMINOCARBOXYPROPYLTRANSFERASE 2"/>
    <property type="match status" value="1"/>
</dbReference>
<comment type="caution">
    <text evidence="7">The sequence shown here is derived from an EMBL/GenBank/DDBJ whole genome shotgun (WGS) entry which is preliminary data.</text>
</comment>
<dbReference type="Proteomes" id="UP000776983">
    <property type="component" value="Unassembled WGS sequence"/>
</dbReference>
<evidence type="ECO:0000256" key="1">
    <source>
        <dbReference type="ARBA" id="ARBA00012386"/>
    </source>
</evidence>
<evidence type="ECO:0000256" key="5">
    <source>
        <dbReference type="ARBA" id="ARBA00034489"/>
    </source>
</evidence>
<protein>
    <recommendedName>
        <fullName evidence="1">tRNA-uridine aminocarboxypropyltransferase</fullName>
        <ecNumber evidence="1">2.5.1.25</ecNumber>
    </recommendedName>
</protein>
<dbReference type="EMBL" id="JACDXW010000002">
    <property type="protein sequence ID" value="MCB5363365.1"/>
    <property type="molecule type" value="Genomic_DNA"/>
</dbReference>
<feature type="domain" description="DTW" evidence="6">
    <location>
        <begin position="3"/>
        <end position="190"/>
    </location>
</feature>
<dbReference type="SMART" id="SM01144">
    <property type="entry name" value="DTW"/>
    <property type="match status" value="1"/>
</dbReference>
<proteinExistence type="inferred from homology"/>
<dbReference type="InterPro" id="IPR005636">
    <property type="entry name" value="DTW"/>
</dbReference>
<evidence type="ECO:0000256" key="3">
    <source>
        <dbReference type="ARBA" id="ARBA00022691"/>
    </source>
</evidence>
<evidence type="ECO:0000313" key="8">
    <source>
        <dbReference type="Proteomes" id="UP000776983"/>
    </source>
</evidence>
<evidence type="ECO:0000256" key="4">
    <source>
        <dbReference type="ARBA" id="ARBA00022694"/>
    </source>
</evidence>
<name>A0ABS8CBG5_9BURK</name>